<dbReference type="AlphaFoldDB" id="W9RGB6"/>
<protein>
    <submittedName>
        <fullName evidence="1">Uncharacterized protein</fullName>
    </submittedName>
</protein>
<proteinExistence type="predicted"/>
<evidence type="ECO:0000313" key="1">
    <source>
        <dbReference type="EMBL" id="EXB72725.1"/>
    </source>
</evidence>
<dbReference type="EMBL" id="KE344630">
    <property type="protein sequence ID" value="EXB72725.1"/>
    <property type="molecule type" value="Genomic_DNA"/>
</dbReference>
<dbReference type="Proteomes" id="UP000030645">
    <property type="component" value="Unassembled WGS sequence"/>
</dbReference>
<gene>
    <name evidence="1" type="ORF">L484_004305</name>
</gene>
<organism evidence="1 2">
    <name type="scientific">Morus notabilis</name>
    <dbReference type="NCBI Taxonomy" id="981085"/>
    <lineage>
        <taxon>Eukaryota</taxon>
        <taxon>Viridiplantae</taxon>
        <taxon>Streptophyta</taxon>
        <taxon>Embryophyta</taxon>
        <taxon>Tracheophyta</taxon>
        <taxon>Spermatophyta</taxon>
        <taxon>Magnoliopsida</taxon>
        <taxon>eudicotyledons</taxon>
        <taxon>Gunneridae</taxon>
        <taxon>Pentapetalae</taxon>
        <taxon>rosids</taxon>
        <taxon>fabids</taxon>
        <taxon>Rosales</taxon>
        <taxon>Moraceae</taxon>
        <taxon>Moreae</taxon>
        <taxon>Morus</taxon>
    </lineage>
</organism>
<sequence length="71" mass="8364">MLFARGRMLMMADLCRSEVAYGSRYTGLLGLHGAEIRNNERYHKERFWFSPQQAWVACEQGQRELELRGLK</sequence>
<evidence type="ECO:0000313" key="2">
    <source>
        <dbReference type="Proteomes" id="UP000030645"/>
    </source>
</evidence>
<keyword evidence="2" id="KW-1185">Reference proteome</keyword>
<name>W9RGB6_9ROSA</name>
<accession>W9RGB6</accession>
<reference evidence="2" key="1">
    <citation type="submission" date="2013-01" db="EMBL/GenBank/DDBJ databases">
        <title>Draft Genome Sequence of a Mulberry Tree, Morus notabilis C.K. Schneid.</title>
        <authorList>
            <person name="He N."/>
            <person name="Zhao S."/>
        </authorList>
    </citation>
    <scope>NUCLEOTIDE SEQUENCE</scope>
</reference>